<sequence length="164" mass="18314">MIYSNACAYAIRAMSRLAMLRPDGYVLLDELCEGSDLPRHFVAKIFQDLVRKGLLTSAKGRGGGFALARKPDQISLYDIVEVIDGIENLNACVVGMHRCDDHQPCPQHDEWKPIRNQLKEYLVRTTLETMSSAMKHKLELLGESIPVLTSKSKPVRITETGSEA</sequence>
<dbReference type="OrthoDB" id="9800519at2"/>
<reference evidence="1 2" key="1">
    <citation type="submission" date="2019-02" db="EMBL/GenBank/DDBJ databases">
        <title>Deep-cultivation of Planctomycetes and their phenomic and genomic characterization uncovers novel biology.</title>
        <authorList>
            <person name="Wiegand S."/>
            <person name="Jogler M."/>
            <person name="Boedeker C."/>
            <person name="Pinto D."/>
            <person name="Vollmers J."/>
            <person name="Rivas-Marin E."/>
            <person name="Kohn T."/>
            <person name="Peeters S.H."/>
            <person name="Heuer A."/>
            <person name="Rast P."/>
            <person name="Oberbeckmann S."/>
            <person name="Bunk B."/>
            <person name="Jeske O."/>
            <person name="Meyerdierks A."/>
            <person name="Storesund J.E."/>
            <person name="Kallscheuer N."/>
            <person name="Luecker S."/>
            <person name="Lage O.M."/>
            <person name="Pohl T."/>
            <person name="Merkel B.J."/>
            <person name="Hornburger P."/>
            <person name="Mueller R.-W."/>
            <person name="Bruemmer F."/>
            <person name="Labrenz M."/>
            <person name="Spormann A.M."/>
            <person name="Op den Camp H."/>
            <person name="Overmann J."/>
            <person name="Amann R."/>
            <person name="Jetten M.S.M."/>
            <person name="Mascher T."/>
            <person name="Medema M.H."/>
            <person name="Devos D.P."/>
            <person name="Kaster A.-K."/>
            <person name="Ovreas L."/>
            <person name="Rohde M."/>
            <person name="Galperin M.Y."/>
            <person name="Jogler C."/>
        </authorList>
    </citation>
    <scope>NUCLEOTIDE SEQUENCE [LARGE SCALE GENOMIC DNA]</scope>
    <source>
        <strain evidence="1 2">Pan265</strain>
    </source>
</reference>
<evidence type="ECO:0000313" key="2">
    <source>
        <dbReference type="Proteomes" id="UP000320386"/>
    </source>
</evidence>
<dbReference type="KEGG" id="mcad:Pan265_10040"/>
<dbReference type="InterPro" id="IPR030489">
    <property type="entry name" value="TR_Rrf2-type_CS"/>
</dbReference>
<dbReference type="InterPro" id="IPR036390">
    <property type="entry name" value="WH_DNA-bd_sf"/>
</dbReference>
<accession>A0A518BW01</accession>
<dbReference type="EMBL" id="CP036280">
    <property type="protein sequence ID" value="QDU71155.1"/>
    <property type="molecule type" value="Genomic_DNA"/>
</dbReference>
<dbReference type="PANTHER" id="PTHR33221:SF14">
    <property type="entry name" value="HTH-TYPE TRANSCRIPTIONAL REGULATOR AQ_268-RELATED"/>
    <property type="match status" value="1"/>
</dbReference>
<dbReference type="PANTHER" id="PTHR33221">
    <property type="entry name" value="WINGED HELIX-TURN-HELIX TRANSCRIPTIONAL REGULATOR, RRF2 FAMILY"/>
    <property type="match status" value="1"/>
</dbReference>
<dbReference type="NCBIfam" id="TIGR00738">
    <property type="entry name" value="rrf2_super"/>
    <property type="match status" value="1"/>
</dbReference>
<gene>
    <name evidence="1" type="primary">cymR_1</name>
    <name evidence="1" type="ORF">Pan265_10040</name>
</gene>
<dbReference type="Proteomes" id="UP000320386">
    <property type="component" value="Chromosome"/>
</dbReference>
<dbReference type="InterPro" id="IPR000944">
    <property type="entry name" value="Tscrpt_reg_Rrf2"/>
</dbReference>
<dbReference type="AlphaFoldDB" id="A0A518BW01"/>
<dbReference type="Pfam" id="PF02082">
    <property type="entry name" value="Rrf2"/>
    <property type="match status" value="1"/>
</dbReference>
<evidence type="ECO:0000313" key="1">
    <source>
        <dbReference type="EMBL" id="QDU71155.1"/>
    </source>
</evidence>
<dbReference type="InterPro" id="IPR036388">
    <property type="entry name" value="WH-like_DNA-bd_sf"/>
</dbReference>
<dbReference type="PROSITE" id="PS01332">
    <property type="entry name" value="HTH_RRF2_1"/>
    <property type="match status" value="1"/>
</dbReference>
<dbReference type="SUPFAM" id="SSF46785">
    <property type="entry name" value="Winged helix' DNA-binding domain"/>
    <property type="match status" value="1"/>
</dbReference>
<dbReference type="GO" id="GO:0003700">
    <property type="term" value="F:DNA-binding transcription factor activity"/>
    <property type="evidence" value="ECO:0007669"/>
    <property type="project" value="TreeGrafter"/>
</dbReference>
<dbReference type="PROSITE" id="PS51197">
    <property type="entry name" value="HTH_RRF2_2"/>
    <property type="match status" value="1"/>
</dbReference>
<proteinExistence type="predicted"/>
<dbReference type="Gene3D" id="1.10.10.10">
    <property type="entry name" value="Winged helix-like DNA-binding domain superfamily/Winged helix DNA-binding domain"/>
    <property type="match status" value="1"/>
</dbReference>
<organism evidence="1 2">
    <name type="scientific">Mucisphaera calidilacus</name>
    <dbReference type="NCBI Taxonomy" id="2527982"/>
    <lineage>
        <taxon>Bacteria</taxon>
        <taxon>Pseudomonadati</taxon>
        <taxon>Planctomycetota</taxon>
        <taxon>Phycisphaerae</taxon>
        <taxon>Phycisphaerales</taxon>
        <taxon>Phycisphaeraceae</taxon>
        <taxon>Mucisphaera</taxon>
    </lineage>
</organism>
<name>A0A518BW01_9BACT</name>
<keyword evidence="2" id="KW-1185">Reference proteome</keyword>
<dbReference type="GO" id="GO:0005829">
    <property type="term" value="C:cytosol"/>
    <property type="evidence" value="ECO:0007669"/>
    <property type="project" value="TreeGrafter"/>
</dbReference>
<dbReference type="RefSeq" id="WP_145445288.1">
    <property type="nucleotide sequence ID" value="NZ_CP036280.1"/>
</dbReference>
<protein>
    <submittedName>
        <fullName evidence="1">HTH-type transcriptional regulator CymR</fullName>
    </submittedName>
</protein>